<dbReference type="GO" id="GO:0005829">
    <property type="term" value="C:cytosol"/>
    <property type="evidence" value="ECO:0007669"/>
    <property type="project" value="TreeGrafter"/>
</dbReference>
<dbReference type="PANTHER" id="PTHR43393">
    <property type="entry name" value="CYTOKININ RIBOSIDE 5'-MONOPHOSPHATE PHOSPHORIBOHYDROLASE"/>
    <property type="match status" value="1"/>
</dbReference>
<organism evidence="1">
    <name type="scientific">Planktothricoides sp. SpSt-374</name>
    <dbReference type="NCBI Taxonomy" id="2282167"/>
    <lineage>
        <taxon>Bacteria</taxon>
        <taxon>Bacillati</taxon>
        <taxon>Cyanobacteriota</taxon>
        <taxon>Cyanophyceae</taxon>
        <taxon>Oscillatoriophycideae</taxon>
        <taxon>Oscillatoriales</taxon>
        <taxon>Oscillatoriaceae</taxon>
        <taxon>Planktothricoides</taxon>
    </lineage>
</organism>
<dbReference type="InterPro" id="IPR052341">
    <property type="entry name" value="LOG_family_nucleotidases"/>
</dbReference>
<dbReference type="Pfam" id="PF18306">
    <property type="entry name" value="LDcluster4"/>
    <property type="match status" value="1"/>
</dbReference>
<dbReference type="Gene3D" id="3.40.50.450">
    <property type="match status" value="1"/>
</dbReference>
<dbReference type="PANTHER" id="PTHR43393:SF3">
    <property type="entry name" value="LYSINE DECARBOXYLASE-LIKE PROTEIN"/>
    <property type="match status" value="1"/>
</dbReference>
<comment type="caution">
    <text evidence="1">The sequence shown here is derived from an EMBL/GenBank/DDBJ whole genome shotgun (WGS) entry which is preliminary data.</text>
</comment>
<dbReference type="EMBL" id="DSPX01000119">
    <property type="protein sequence ID" value="HGG01252.1"/>
    <property type="molecule type" value="Genomic_DNA"/>
</dbReference>
<name>A0A7C3VH39_9CYAN</name>
<gene>
    <name evidence="1" type="ORF">ENR15_11535</name>
</gene>
<dbReference type="SUPFAM" id="SSF102405">
    <property type="entry name" value="MCP/YpsA-like"/>
    <property type="match status" value="1"/>
</dbReference>
<dbReference type="AlphaFoldDB" id="A0A7C3VH39"/>
<accession>A0A7C3VH39</accession>
<reference evidence="1" key="1">
    <citation type="journal article" date="2020" name="mSystems">
        <title>Genome- and Community-Level Interaction Insights into Carbon Utilization and Element Cycling Functions of Hydrothermarchaeota in Hydrothermal Sediment.</title>
        <authorList>
            <person name="Zhou Z."/>
            <person name="Liu Y."/>
            <person name="Xu W."/>
            <person name="Pan J."/>
            <person name="Luo Z.H."/>
            <person name="Li M."/>
        </authorList>
    </citation>
    <scope>NUCLEOTIDE SEQUENCE [LARGE SCALE GENOMIC DNA]</scope>
    <source>
        <strain evidence="1">SpSt-374</strain>
    </source>
</reference>
<protein>
    <submittedName>
        <fullName evidence="1">Cytochrome</fullName>
    </submittedName>
</protein>
<evidence type="ECO:0000313" key="1">
    <source>
        <dbReference type="EMBL" id="HGG01252.1"/>
    </source>
</evidence>
<dbReference type="InterPro" id="IPR041164">
    <property type="entry name" value="LDcluster4"/>
</dbReference>
<proteinExistence type="predicted"/>
<sequence>MKKIIGIMGPGKGARETDLKNAWELGNLIAARGWVLLTGGRNLGVMDAANRGAKAGGGLTVGILPDADGKGVSEAVDIAIITDMGSARNNINVLSAHVVVACGMGAGTASEVALAIKAGKPVILLDDNRESLAFFRGLAPELVQVAQTPEEAIEHCAKLLSL</sequence>